<evidence type="ECO:0000313" key="1">
    <source>
        <dbReference type="EMBL" id="ESL10151.1"/>
    </source>
</evidence>
<evidence type="ECO:0008006" key="3">
    <source>
        <dbReference type="Google" id="ProtNLM"/>
    </source>
</evidence>
<name>A0A061J7U0_TRYRA</name>
<sequence>MTASLEGVQWRPVLQVFPNYVNIYAHLRSIDKFGIRLLEEQLLLNQSHVCVAMKPTPTTPPTGPLQNFPYAMVWPISITSAVTEASGVLSQGAVLALTDMLTSLHVMLAFMPTPVGHVSVSMQCNRMQVIREEDTILVITRIDKMGQRLIFTTAEFLRSMLPATAQFDFAEIGIDAATRCYSLCGHVRHIKTVLSSGIGTTK</sequence>
<dbReference type="OrthoDB" id="277394at2759"/>
<organism evidence="1 2">
    <name type="scientific">Trypanosoma rangeli SC58</name>
    <dbReference type="NCBI Taxonomy" id="429131"/>
    <lineage>
        <taxon>Eukaryota</taxon>
        <taxon>Discoba</taxon>
        <taxon>Euglenozoa</taxon>
        <taxon>Kinetoplastea</taxon>
        <taxon>Metakinetoplastina</taxon>
        <taxon>Trypanosomatida</taxon>
        <taxon>Trypanosomatidae</taxon>
        <taxon>Trypanosoma</taxon>
        <taxon>Herpetosoma</taxon>
    </lineage>
</organism>
<accession>A0A061J7U0</accession>
<dbReference type="VEuPathDB" id="TriTrypDB:TRSC58_02120"/>
<proteinExistence type="predicted"/>
<gene>
    <name evidence="1" type="ORF">TRSC58_02120</name>
</gene>
<dbReference type="Proteomes" id="UP000031737">
    <property type="component" value="Unassembled WGS sequence"/>
</dbReference>
<dbReference type="AlphaFoldDB" id="A0A061J7U0"/>
<keyword evidence="2" id="KW-1185">Reference proteome</keyword>
<dbReference type="InterPro" id="IPR029069">
    <property type="entry name" value="HotDog_dom_sf"/>
</dbReference>
<dbReference type="EMBL" id="AUPL01002120">
    <property type="protein sequence ID" value="ESL10151.1"/>
    <property type="molecule type" value="Genomic_DNA"/>
</dbReference>
<dbReference type="Gene3D" id="3.10.129.10">
    <property type="entry name" value="Hotdog Thioesterase"/>
    <property type="match status" value="1"/>
</dbReference>
<reference evidence="1 2" key="1">
    <citation type="submission" date="2013-07" db="EMBL/GenBank/DDBJ databases">
        <authorList>
            <person name="Stoco P.H."/>
            <person name="Wagner G."/>
            <person name="Gerber A."/>
            <person name="Zaha A."/>
            <person name="Thompson C."/>
            <person name="Bartholomeu D.C."/>
            <person name="Luckemeyer D.D."/>
            <person name="Bahia D."/>
            <person name="Loreto E."/>
            <person name="Prestes E.B."/>
            <person name="Lima F.M."/>
            <person name="Rodrigues-Luiz G."/>
            <person name="Vallejo G.A."/>
            <person name="Filho J.F."/>
            <person name="Monteiro K.M."/>
            <person name="Tyler K.M."/>
            <person name="de Almeida L.G."/>
            <person name="Ortiz M.F."/>
            <person name="Siervo M.A."/>
            <person name="de Moraes M.H."/>
            <person name="Cunha O.L."/>
            <person name="Mendonca-Neto R."/>
            <person name="Silva R."/>
            <person name="Teixeira S.M."/>
            <person name="Murta S.M."/>
            <person name="Sincero T.C."/>
            <person name="Mendes T.A."/>
            <person name="Urmenyi T.P."/>
            <person name="Silva V.G."/>
            <person name="da Rocha W.D."/>
            <person name="Andersson B."/>
            <person name="Romanha A.J."/>
            <person name="Steindel M."/>
            <person name="de Vasconcelos A.T."/>
            <person name="Grisard E.C."/>
        </authorList>
    </citation>
    <scope>NUCLEOTIDE SEQUENCE [LARGE SCALE GENOMIC DNA]</scope>
    <source>
        <strain evidence="1 2">SC58</strain>
    </source>
</reference>
<protein>
    <recommendedName>
        <fullName evidence="3">Thioesterase domain-containing protein</fullName>
    </recommendedName>
</protein>
<dbReference type="SUPFAM" id="SSF54637">
    <property type="entry name" value="Thioesterase/thiol ester dehydrase-isomerase"/>
    <property type="match status" value="1"/>
</dbReference>
<evidence type="ECO:0000313" key="2">
    <source>
        <dbReference type="Proteomes" id="UP000031737"/>
    </source>
</evidence>
<comment type="caution">
    <text evidence="1">The sequence shown here is derived from an EMBL/GenBank/DDBJ whole genome shotgun (WGS) entry which is preliminary data.</text>
</comment>